<accession>A0A0E9TW98</accession>
<proteinExistence type="predicted"/>
<name>A0A0E9TW98_ANGAN</name>
<organism evidence="1">
    <name type="scientific">Anguilla anguilla</name>
    <name type="common">European freshwater eel</name>
    <name type="synonym">Muraena anguilla</name>
    <dbReference type="NCBI Taxonomy" id="7936"/>
    <lineage>
        <taxon>Eukaryota</taxon>
        <taxon>Metazoa</taxon>
        <taxon>Chordata</taxon>
        <taxon>Craniata</taxon>
        <taxon>Vertebrata</taxon>
        <taxon>Euteleostomi</taxon>
        <taxon>Actinopterygii</taxon>
        <taxon>Neopterygii</taxon>
        <taxon>Teleostei</taxon>
        <taxon>Anguilliformes</taxon>
        <taxon>Anguillidae</taxon>
        <taxon>Anguilla</taxon>
    </lineage>
</organism>
<dbReference type="EMBL" id="GBXM01051569">
    <property type="protein sequence ID" value="JAH57008.1"/>
    <property type="molecule type" value="Transcribed_RNA"/>
</dbReference>
<evidence type="ECO:0000313" key="1">
    <source>
        <dbReference type="EMBL" id="JAH57008.1"/>
    </source>
</evidence>
<reference evidence="1" key="2">
    <citation type="journal article" date="2015" name="Fish Shellfish Immunol.">
        <title>Early steps in the European eel (Anguilla anguilla)-Vibrio vulnificus interaction in the gills: Role of the RtxA13 toxin.</title>
        <authorList>
            <person name="Callol A."/>
            <person name="Pajuelo D."/>
            <person name="Ebbesson L."/>
            <person name="Teles M."/>
            <person name="MacKenzie S."/>
            <person name="Amaro C."/>
        </authorList>
    </citation>
    <scope>NUCLEOTIDE SEQUENCE</scope>
</reference>
<sequence>MLSSNIMLSESVHSVLQLLKFVYAVSPCRHSAY</sequence>
<protein>
    <submittedName>
        <fullName evidence="1">Uncharacterized protein</fullName>
    </submittedName>
</protein>
<dbReference type="AlphaFoldDB" id="A0A0E9TW98"/>
<reference evidence="1" key="1">
    <citation type="submission" date="2014-11" db="EMBL/GenBank/DDBJ databases">
        <authorList>
            <person name="Amaro Gonzalez C."/>
        </authorList>
    </citation>
    <scope>NUCLEOTIDE SEQUENCE</scope>
</reference>